<dbReference type="Proteomes" id="UP000308600">
    <property type="component" value="Unassembled WGS sequence"/>
</dbReference>
<name>A0ACD3A043_9AGAR</name>
<gene>
    <name evidence="1" type="ORF">BDN72DRAFT_851485</name>
</gene>
<accession>A0ACD3A043</accession>
<dbReference type="EMBL" id="ML209096">
    <property type="protein sequence ID" value="TFK59046.1"/>
    <property type="molecule type" value="Genomic_DNA"/>
</dbReference>
<evidence type="ECO:0000313" key="2">
    <source>
        <dbReference type="Proteomes" id="UP000308600"/>
    </source>
</evidence>
<reference evidence="1 2" key="1">
    <citation type="journal article" date="2019" name="Nat. Ecol. Evol.">
        <title>Megaphylogeny resolves global patterns of mushroom evolution.</title>
        <authorList>
            <person name="Varga T."/>
            <person name="Krizsan K."/>
            <person name="Foldi C."/>
            <person name="Dima B."/>
            <person name="Sanchez-Garcia M."/>
            <person name="Sanchez-Ramirez S."/>
            <person name="Szollosi G.J."/>
            <person name="Szarkandi J.G."/>
            <person name="Papp V."/>
            <person name="Albert L."/>
            <person name="Andreopoulos W."/>
            <person name="Angelini C."/>
            <person name="Antonin V."/>
            <person name="Barry K.W."/>
            <person name="Bougher N.L."/>
            <person name="Buchanan P."/>
            <person name="Buyck B."/>
            <person name="Bense V."/>
            <person name="Catcheside P."/>
            <person name="Chovatia M."/>
            <person name="Cooper J."/>
            <person name="Damon W."/>
            <person name="Desjardin D."/>
            <person name="Finy P."/>
            <person name="Geml J."/>
            <person name="Haridas S."/>
            <person name="Hughes K."/>
            <person name="Justo A."/>
            <person name="Karasinski D."/>
            <person name="Kautmanova I."/>
            <person name="Kiss B."/>
            <person name="Kocsube S."/>
            <person name="Kotiranta H."/>
            <person name="LaButti K.M."/>
            <person name="Lechner B.E."/>
            <person name="Liimatainen K."/>
            <person name="Lipzen A."/>
            <person name="Lukacs Z."/>
            <person name="Mihaltcheva S."/>
            <person name="Morgado L.N."/>
            <person name="Niskanen T."/>
            <person name="Noordeloos M.E."/>
            <person name="Ohm R.A."/>
            <person name="Ortiz-Santana B."/>
            <person name="Ovrebo C."/>
            <person name="Racz N."/>
            <person name="Riley R."/>
            <person name="Savchenko A."/>
            <person name="Shiryaev A."/>
            <person name="Soop K."/>
            <person name="Spirin V."/>
            <person name="Szebenyi C."/>
            <person name="Tomsovsky M."/>
            <person name="Tulloss R.E."/>
            <person name="Uehling J."/>
            <person name="Grigoriev I.V."/>
            <person name="Vagvolgyi C."/>
            <person name="Papp T."/>
            <person name="Martin F.M."/>
            <person name="Miettinen O."/>
            <person name="Hibbett D.S."/>
            <person name="Nagy L.G."/>
        </authorList>
    </citation>
    <scope>NUCLEOTIDE SEQUENCE [LARGE SCALE GENOMIC DNA]</scope>
    <source>
        <strain evidence="1 2">NL-1719</strain>
    </source>
</reference>
<sequence>MRILLCPDSSSPWGAINVRLKFTIASGGGYELEAWDAVCFVPLFYFVLIWFLRHLLFILTSTLIGHDFYSHCYGYREVEGDSQGATSDFDEPQIQLRAVSYPCLERASVTMAGGLRHWVRMSL</sequence>
<keyword evidence="2" id="KW-1185">Reference proteome</keyword>
<protein>
    <submittedName>
        <fullName evidence="1">Uncharacterized protein</fullName>
    </submittedName>
</protein>
<feature type="non-terminal residue" evidence="1">
    <location>
        <position position="123"/>
    </location>
</feature>
<proteinExistence type="predicted"/>
<evidence type="ECO:0000313" key="1">
    <source>
        <dbReference type="EMBL" id="TFK59046.1"/>
    </source>
</evidence>
<organism evidence="1 2">
    <name type="scientific">Pluteus cervinus</name>
    <dbReference type="NCBI Taxonomy" id="181527"/>
    <lineage>
        <taxon>Eukaryota</taxon>
        <taxon>Fungi</taxon>
        <taxon>Dikarya</taxon>
        <taxon>Basidiomycota</taxon>
        <taxon>Agaricomycotina</taxon>
        <taxon>Agaricomycetes</taxon>
        <taxon>Agaricomycetidae</taxon>
        <taxon>Agaricales</taxon>
        <taxon>Pluteineae</taxon>
        <taxon>Pluteaceae</taxon>
        <taxon>Pluteus</taxon>
    </lineage>
</organism>